<keyword evidence="4" id="KW-0862">Zinc</keyword>
<evidence type="ECO:0000256" key="2">
    <source>
        <dbReference type="ARBA" id="ARBA00022737"/>
    </source>
</evidence>
<protein>
    <recommendedName>
        <fullName evidence="7">C2H2-type domain-containing protein</fullName>
    </recommendedName>
</protein>
<accession>A0A1D1UKH0</accession>
<feature type="region of interest" description="Disordered" evidence="6">
    <location>
        <begin position="293"/>
        <end position="350"/>
    </location>
</feature>
<dbReference type="Pfam" id="PF00096">
    <property type="entry name" value="zf-C2H2"/>
    <property type="match status" value="2"/>
</dbReference>
<feature type="domain" description="C2H2-type" evidence="7">
    <location>
        <begin position="367"/>
        <end position="394"/>
    </location>
</feature>
<evidence type="ECO:0000313" key="8">
    <source>
        <dbReference type="EMBL" id="GAU87767.1"/>
    </source>
</evidence>
<dbReference type="AlphaFoldDB" id="A0A1D1UKH0"/>
<name>A0A1D1UKH0_RAMVA</name>
<feature type="region of interest" description="Disordered" evidence="6">
    <location>
        <begin position="205"/>
        <end position="224"/>
    </location>
</feature>
<feature type="region of interest" description="Disordered" evidence="6">
    <location>
        <begin position="64"/>
        <end position="102"/>
    </location>
</feature>
<dbReference type="PROSITE" id="PS50157">
    <property type="entry name" value="ZINC_FINGER_C2H2_2"/>
    <property type="match status" value="2"/>
</dbReference>
<dbReference type="Gene3D" id="3.30.160.60">
    <property type="entry name" value="Classic Zinc Finger"/>
    <property type="match status" value="2"/>
</dbReference>
<evidence type="ECO:0000256" key="5">
    <source>
        <dbReference type="PROSITE-ProRule" id="PRU00042"/>
    </source>
</evidence>
<dbReference type="InterPro" id="IPR013087">
    <property type="entry name" value="Znf_C2H2_type"/>
</dbReference>
<dbReference type="GO" id="GO:0008270">
    <property type="term" value="F:zinc ion binding"/>
    <property type="evidence" value="ECO:0007669"/>
    <property type="project" value="UniProtKB-KW"/>
</dbReference>
<dbReference type="STRING" id="947166.A0A1D1UKH0"/>
<keyword evidence="2" id="KW-0677">Repeat</keyword>
<dbReference type="GO" id="GO:0000981">
    <property type="term" value="F:DNA-binding transcription factor activity, RNA polymerase II-specific"/>
    <property type="evidence" value="ECO:0007669"/>
    <property type="project" value="TreeGrafter"/>
</dbReference>
<dbReference type="Proteomes" id="UP000186922">
    <property type="component" value="Unassembled WGS sequence"/>
</dbReference>
<gene>
    <name evidence="8" type="primary">RvY_00568-1</name>
    <name evidence="8" type="synonym">RvY_00568.1</name>
    <name evidence="8" type="ORF">RvY_00568</name>
</gene>
<dbReference type="SMART" id="SM00355">
    <property type="entry name" value="ZnF_C2H2"/>
    <property type="match status" value="2"/>
</dbReference>
<evidence type="ECO:0000256" key="3">
    <source>
        <dbReference type="ARBA" id="ARBA00022771"/>
    </source>
</evidence>
<sequence length="533" mass="57531">MESGRWCSWICPPPSVIRPVVVPYPFFCFWANDQRSPFVTSAVPSGWMGTILSGTSANYAPRSSCQSAFSPVPQPERSTSQDKNDAPSHHDSGFFDDSIASSTSSPDKLPEFSYLLQRATVSAALKTGSPEDARKTGLFPLSGSQPFTVFSFGDGGSKVARSDGISLAVAHGQYEAPTKKMGRPPKHAAAAAVTSNKLRPLLSKATSTTSSAMSDASWSCSPEPASPSDNHFIPLFGCTSAGESSHEFPSQLDTVKEEVVVTSECIIPFSTKPLTSEFSKVYTSFVPPKPVHPPPQVNLLSPSSQLPVPEKRKAGEVSPSRKKRKLSAVTSGGSAVNGEPKGASEAKRNCGEPKWANTERKSYRSTSVCDICGREFRYPRSLLTHQLVHQDIRPHKCPYPQCDKSFRQTGHLQTHLLIHTGDKPFKCPVQGCPTQPFRHANRRCPLHNGCRLVKLGGNGETKPLDLSSHPLVFEGAAQLAQPGSPKKSVPTHSPQRGFLENGKQRQEDVAMAMALIQFANGPVPQSQSPAGMK</sequence>
<evidence type="ECO:0000256" key="4">
    <source>
        <dbReference type="ARBA" id="ARBA00022833"/>
    </source>
</evidence>
<keyword evidence="1" id="KW-0479">Metal-binding</keyword>
<organism evidence="8 9">
    <name type="scientific">Ramazzottius varieornatus</name>
    <name type="common">Water bear</name>
    <name type="synonym">Tardigrade</name>
    <dbReference type="NCBI Taxonomy" id="947166"/>
    <lineage>
        <taxon>Eukaryota</taxon>
        <taxon>Metazoa</taxon>
        <taxon>Ecdysozoa</taxon>
        <taxon>Tardigrada</taxon>
        <taxon>Eutardigrada</taxon>
        <taxon>Parachela</taxon>
        <taxon>Hypsibioidea</taxon>
        <taxon>Ramazzottiidae</taxon>
        <taxon>Ramazzottius</taxon>
    </lineage>
</organism>
<evidence type="ECO:0000256" key="6">
    <source>
        <dbReference type="SAM" id="MobiDB-lite"/>
    </source>
</evidence>
<dbReference type="FunFam" id="3.30.160.60:FF:000072">
    <property type="entry name" value="zinc finger protein 143 isoform X1"/>
    <property type="match status" value="1"/>
</dbReference>
<feature type="domain" description="C2H2-type" evidence="7">
    <location>
        <begin position="395"/>
        <end position="424"/>
    </location>
</feature>
<dbReference type="EMBL" id="BDGG01000001">
    <property type="protein sequence ID" value="GAU87767.1"/>
    <property type="molecule type" value="Genomic_DNA"/>
</dbReference>
<evidence type="ECO:0000256" key="1">
    <source>
        <dbReference type="ARBA" id="ARBA00022723"/>
    </source>
</evidence>
<dbReference type="GO" id="GO:0005634">
    <property type="term" value="C:nucleus"/>
    <property type="evidence" value="ECO:0007669"/>
    <property type="project" value="TreeGrafter"/>
</dbReference>
<proteinExistence type="predicted"/>
<feature type="compositionally biased region" description="Low complexity" evidence="6">
    <location>
        <begin position="205"/>
        <end position="221"/>
    </location>
</feature>
<evidence type="ECO:0000259" key="7">
    <source>
        <dbReference type="PROSITE" id="PS50157"/>
    </source>
</evidence>
<dbReference type="GO" id="GO:0043565">
    <property type="term" value="F:sequence-specific DNA binding"/>
    <property type="evidence" value="ECO:0007669"/>
    <property type="project" value="TreeGrafter"/>
</dbReference>
<keyword evidence="9" id="KW-1185">Reference proteome</keyword>
<dbReference type="OrthoDB" id="6077919at2759"/>
<comment type="caution">
    <text evidence="8">The sequence shown here is derived from an EMBL/GenBank/DDBJ whole genome shotgun (WGS) entry which is preliminary data.</text>
</comment>
<dbReference type="PANTHER" id="PTHR24408">
    <property type="entry name" value="ZINC FINGER PROTEIN"/>
    <property type="match status" value="1"/>
</dbReference>
<keyword evidence="3 5" id="KW-0863">Zinc-finger</keyword>
<evidence type="ECO:0000313" key="9">
    <source>
        <dbReference type="Proteomes" id="UP000186922"/>
    </source>
</evidence>
<dbReference type="PROSITE" id="PS00028">
    <property type="entry name" value="ZINC_FINGER_C2H2_1"/>
    <property type="match status" value="2"/>
</dbReference>
<feature type="compositionally biased region" description="Basic and acidic residues" evidence="6">
    <location>
        <begin position="79"/>
        <end position="93"/>
    </location>
</feature>
<dbReference type="PANTHER" id="PTHR24408:SF58">
    <property type="entry name" value="TRANSCRIPTION FACTOR (TFIIIA), PUTATIVE (AFU_ORTHOLOGUE AFUA_1G05150)-RELATED"/>
    <property type="match status" value="1"/>
</dbReference>
<dbReference type="InterPro" id="IPR036236">
    <property type="entry name" value="Znf_C2H2_sf"/>
</dbReference>
<reference evidence="8 9" key="1">
    <citation type="journal article" date="2016" name="Nat. Commun.">
        <title>Extremotolerant tardigrade genome and improved radiotolerance of human cultured cells by tardigrade-unique protein.</title>
        <authorList>
            <person name="Hashimoto T."/>
            <person name="Horikawa D.D."/>
            <person name="Saito Y."/>
            <person name="Kuwahara H."/>
            <person name="Kozuka-Hata H."/>
            <person name="Shin-I T."/>
            <person name="Minakuchi Y."/>
            <person name="Ohishi K."/>
            <person name="Motoyama A."/>
            <person name="Aizu T."/>
            <person name="Enomoto A."/>
            <person name="Kondo K."/>
            <person name="Tanaka S."/>
            <person name="Hara Y."/>
            <person name="Koshikawa S."/>
            <person name="Sagara H."/>
            <person name="Miura T."/>
            <person name="Yokobori S."/>
            <person name="Miyagawa K."/>
            <person name="Suzuki Y."/>
            <person name="Kubo T."/>
            <person name="Oyama M."/>
            <person name="Kohara Y."/>
            <person name="Fujiyama A."/>
            <person name="Arakawa K."/>
            <person name="Katayama T."/>
            <person name="Toyoda A."/>
            <person name="Kunieda T."/>
        </authorList>
    </citation>
    <scope>NUCLEOTIDE SEQUENCE [LARGE SCALE GENOMIC DNA]</scope>
    <source>
        <strain evidence="8 9">YOKOZUNA-1</strain>
    </source>
</reference>
<dbReference type="SUPFAM" id="SSF57667">
    <property type="entry name" value="beta-beta-alpha zinc fingers"/>
    <property type="match status" value="1"/>
</dbReference>